<dbReference type="InterPro" id="IPR036388">
    <property type="entry name" value="WH-like_DNA-bd_sf"/>
</dbReference>
<dbReference type="SUPFAM" id="SSF46785">
    <property type="entry name" value="Winged helix' DNA-binding domain"/>
    <property type="match status" value="1"/>
</dbReference>
<dbReference type="Gene3D" id="1.10.10.10">
    <property type="entry name" value="Winged helix-like DNA-binding domain superfamily/Winged helix DNA-binding domain"/>
    <property type="match status" value="1"/>
</dbReference>
<dbReference type="InterPro" id="IPR050176">
    <property type="entry name" value="LTTR"/>
</dbReference>
<evidence type="ECO:0000256" key="3">
    <source>
        <dbReference type="ARBA" id="ARBA00023125"/>
    </source>
</evidence>
<evidence type="ECO:0000256" key="1">
    <source>
        <dbReference type="ARBA" id="ARBA00009437"/>
    </source>
</evidence>
<evidence type="ECO:0000259" key="5">
    <source>
        <dbReference type="PROSITE" id="PS50931"/>
    </source>
</evidence>
<accession>A0A7V7PLH7</accession>
<evidence type="ECO:0000313" key="6">
    <source>
        <dbReference type="EMBL" id="KAB0677086.1"/>
    </source>
</evidence>
<comment type="caution">
    <text evidence="6">The sequence shown here is derived from an EMBL/GenBank/DDBJ whole genome shotgun (WGS) entry which is preliminary data.</text>
</comment>
<dbReference type="SUPFAM" id="SSF53850">
    <property type="entry name" value="Periplasmic binding protein-like II"/>
    <property type="match status" value="1"/>
</dbReference>
<dbReference type="Proteomes" id="UP000432089">
    <property type="component" value="Unassembled WGS sequence"/>
</dbReference>
<protein>
    <submittedName>
        <fullName evidence="6">LysR family transcriptional regulator</fullName>
    </submittedName>
</protein>
<dbReference type="GO" id="GO:0003700">
    <property type="term" value="F:DNA-binding transcription factor activity"/>
    <property type="evidence" value="ECO:0007669"/>
    <property type="project" value="InterPro"/>
</dbReference>
<dbReference type="RefSeq" id="WP_150972742.1">
    <property type="nucleotide sequence ID" value="NZ_VZDO01000019.1"/>
</dbReference>
<gene>
    <name evidence="6" type="ORF">F6X38_19710</name>
</gene>
<dbReference type="PROSITE" id="PS50931">
    <property type="entry name" value="HTH_LYSR"/>
    <property type="match status" value="1"/>
</dbReference>
<keyword evidence="7" id="KW-1185">Reference proteome</keyword>
<dbReference type="AlphaFoldDB" id="A0A7V7PLH7"/>
<reference evidence="6 7" key="1">
    <citation type="submission" date="2019-09" db="EMBL/GenBank/DDBJ databases">
        <title>YIM 132180 draft genome.</title>
        <authorList>
            <person name="Zhang K."/>
        </authorList>
    </citation>
    <scope>NUCLEOTIDE SEQUENCE [LARGE SCALE GENOMIC DNA]</scope>
    <source>
        <strain evidence="6 7">YIM 132180</strain>
    </source>
</reference>
<keyword evidence="4" id="KW-0804">Transcription</keyword>
<keyword evidence="2" id="KW-0805">Transcription regulation</keyword>
<evidence type="ECO:0000256" key="2">
    <source>
        <dbReference type="ARBA" id="ARBA00023015"/>
    </source>
</evidence>
<dbReference type="InterPro" id="IPR000847">
    <property type="entry name" value="LysR_HTH_N"/>
</dbReference>
<feature type="domain" description="HTH lysR-type" evidence="5">
    <location>
        <begin position="5"/>
        <end position="62"/>
    </location>
</feature>
<dbReference type="Gene3D" id="3.40.190.10">
    <property type="entry name" value="Periplasmic binding protein-like II"/>
    <property type="match status" value="2"/>
</dbReference>
<dbReference type="InterPro" id="IPR036390">
    <property type="entry name" value="WH_DNA-bd_sf"/>
</dbReference>
<proteinExistence type="inferred from homology"/>
<dbReference type="GO" id="GO:0003677">
    <property type="term" value="F:DNA binding"/>
    <property type="evidence" value="ECO:0007669"/>
    <property type="project" value="UniProtKB-KW"/>
</dbReference>
<evidence type="ECO:0000313" key="7">
    <source>
        <dbReference type="Proteomes" id="UP000432089"/>
    </source>
</evidence>
<name>A0A7V7PLH7_9HYPH</name>
<dbReference type="FunFam" id="1.10.10.10:FF:000001">
    <property type="entry name" value="LysR family transcriptional regulator"/>
    <property type="match status" value="1"/>
</dbReference>
<organism evidence="6 7">
    <name type="scientific">Plantimonas leprariae</name>
    <dbReference type="NCBI Taxonomy" id="2615207"/>
    <lineage>
        <taxon>Bacteria</taxon>
        <taxon>Pseudomonadati</taxon>
        <taxon>Pseudomonadota</taxon>
        <taxon>Alphaproteobacteria</taxon>
        <taxon>Hyphomicrobiales</taxon>
        <taxon>Aurantimonadaceae</taxon>
        <taxon>Plantimonas</taxon>
    </lineage>
</organism>
<dbReference type="PANTHER" id="PTHR30579">
    <property type="entry name" value="TRANSCRIPTIONAL REGULATOR"/>
    <property type="match status" value="1"/>
</dbReference>
<dbReference type="InterPro" id="IPR005119">
    <property type="entry name" value="LysR_subst-bd"/>
</dbReference>
<comment type="similarity">
    <text evidence="1">Belongs to the LysR transcriptional regulatory family.</text>
</comment>
<keyword evidence="3" id="KW-0238">DNA-binding</keyword>
<dbReference type="PANTHER" id="PTHR30579:SF7">
    <property type="entry name" value="HTH-TYPE TRANSCRIPTIONAL REGULATOR LRHA-RELATED"/>
    <property type="match status" value="1"/>
</dbReference>
<dbReference type="Pfam" id="PF00126">
    <property type="entry name" value="HTH_1"/>
    <property type="match status" value="1"/>
</dbReference>
<dbReference type="PRINTS" id="PR00039">
    <property type="entry name" value="HTHLYSR"/>
</dbReference>
<sequence>MLPSLEIDLLRTFLAIAESGNFSRAAERVHRTPSAVSLQVKRLEEAVGRQLFRRTTRDVALTEEGETLVGYSRRLLALHDEAAARMGLPEVEGRIRFGAPNDSGIYAIPKMLGRFAGTHPHVDVEVRLDASRNLRSACDRGDLDLAIYTNSAEANGRSTRIHEEELVWIGRKHGIASERRPLPLAIAEAGCSWRDRALDGLARAGIDYRVAYTSEHCQGQIAAVEADLAVAPLPLSVARPPFVRLGSEAGLPELGRYDVYMRLRENAGPAARVLAGHVAASFAAVAGLGERLFA</sequence>
<dbReference type="EMBL" id="VZDO01000019">
    <property type="protein sequence ID" value="KAB0677086.1"/>
    <property type="molecule type" value="Genomic_DNA"/>
</dbReference>
<evidence type="ECO:0000256" key="4">
    <source>
        <dbReference type="ARBA" id="ARBA00023163"/>
    </source>
</evidence>
<dbReference type="Pfam" id="PF03466">
    <property type="entry name" value="LysR_substrate"/>
    <property type="match status" value="1"/>
</dbReference>